<dbReference type="Proteomes" id="UP000233769">
    <property type="component" value="Chromosome tk0001"/>
</dbReference>
<evidence type="ECO:0000313" key="2">
    <source>
        <dbReference type="Proteomes" id="UP000233769"/>
    </source>
</evidence>
<proteinExistence type="predicted"/>
<gene>
    <name evidence="1" type="ORF">TK0001_2292</name>
</gene>
<sequence length="56" mass="6291">MGRPRTDRCPFAAAIESEGDRIMTAAGRFRRNLLVFPRPMRKGPVHMAPALSNYFG</sequence>
<accession>A0A2N9ANE1</accession>
<evidence type="ECO:0000313" key="1">
    <source>
        <dbReference type="EMBL" id="SOR28894.1"/>
    </source>
</evidence>
<dbReference type="AlphaFoldDB" id="A0A2N9ANE1"/>
<reference evidence="2" key="1">
    <citation type="submission" date="2017-10" db="EMBL/GenBank/DDBJ databases">
        <authorList>
            <person name="Regsiter A."/>
            <person name="William W."/>
        </authorList>
    </citation>
    <scope>NUCLEOTIDE SEQUENCE [LARGE SCALE GENOMIC DNA]</scope>
</reference>
<organism evidence="1 2">
    <name type="scientific">Methylorubrum extorquens</name>
    <name type="common">Methylobacterium dichloromethanicum</name>
    <name type="synonym">Methylobacterium extorquens</name>
    <dbReference type="NCBI Taxonomy" id="408"/>
    <lineage>
        <taxon>Bacteria</taxon>
        <taxon>Pseudomonadati</taxon>
        <taxon>Pseudomonadota</taxon>
        <taxon>Alphaproteobacteria</taxon>
        <taxon>Hyphomicrobiales</taxon>
        <taxon>Methylobacteriaceae</taxon>
        <taxon>Methylorubrum</taxon>
    </lineage>
</organism>
<dbReference type="EMBL" id="LT962688">
    <property type="protein sequence ID" value="SOR28894.1"/>
    <property type="molecule type" value="Genomic_DNA"/>
</dbReference>
<name>A0A2N9ANE1_METEX</name>
<protein>
    <submittedName>
        <fullName evidence="1">Uncharacterized protein</fullName>
    </submittedName>
</protein>